<evidence type="ECO:0000313" key="16">
    <source>
        <dbReference type="Proteomes" id="UP000812966"/>
    </source>
</evidence>
<proteinExistence type="inferred from homology"/>
<gene>
    <name evidence="15" type="ORF">FFLO_01483</name>
</gene>
<dbReference type="InterPro" id="IPR001680">
    <property type="entry name" value="WD40_rpt"/>
</dbReference>
<dbReference type="InterPro" id="IPR036322">
    <property type="entry name" value="WD40_repeat_dom_sf"/>
</dbReference>
<dbReference type="Gene3D" id="2.130.10.10">
    <property type="entry name" value="YVTN repeat-like/Quinoprotein amine dehydrogenase"/>
    <property type="match status" value="1"/>
</dbReference>
<evidence type="ECO:0000256" key="10">
    <source>
        <dbReference type="ARBA" id="ARBA00023006"/>
    </source>
</evidence>
<reference evidence="15" key="1">
    <citation type="submission" date="2020-04" db="EMBL/GenBank/DDBJ databases">
        <title>Analysis of mating type loci in Filobasidium floriforme.</title>
        <authorList>
            <person name="Nowrousian M."/>
        </authorList>
    </citation>
    <scope>NUCLEOTIDE SEQUENCE</scope>
    <source>
        <strain evidence="15">CBS 6242</strain>
    </source>
</reference>
<keyword evidence="4" id="KW-0813">Transport</keyword>
<evidence type="ECO:0000256" key="1">
    <source>
        <dbReference type="ARBA" id="ARBA00004148"/>
    </source>
</evidence>
<comment type="similarity">
    <text evidence="12">Belongs to the WD repeat PROPPIN family.</text>
</comment>
<evidence type="ECO:0000256" key="14">
    <source>
        <dbReference type="SAM" id="MobiDB-lite"/>
    </source>
</evidence>
<dbReference type="AlphaFoldDB" id="A0A8K0JUI3"/>
<evidence type="ECO:0000256" key="7">
    <source>
        <dbReference type="ARBA" id="ARBA00022737"/>
    </source>
</evidence>
<feature type="region of interest" description="Disordered" evidence="14">
    <location>
        <begin position="277"/>
        <end position="334"/>
    </location>
</feature>
<evidence type="ECO:0000256" key="11">
    <source>
        <dbReference type="ARBA" id="ARBA00023136"/>
    </source>
</evidence>
<dbReference type="FunFam" id="2.130.10.10:FF:000965">
    <property type="entry name" value="Autophagy-like protein 18 Atg18"/>
    <property type="match status" value="1"/>
</dbReference>
<dbReference type="GO" id="GO:0006914">
    <property type="term" value="P:autophagy"/>
    <property type="evidence" value="ECO:0007669"/>
    <property type="project" value="UniProtKB-KW"/>
</dbReference>
<evidence type="ECO:0000256" key="6">
    <source>
        <dbReference type="ARBA" id="ARBA00022574"/>
    </source>
</evidence>
<evidence type="ECO:0000256" key="2">
    <source>
        <dbReference type="ARBA" id="ARBA00004481"/>
    </source>
</evidence>
<comment type="caution">
    <text evidence="15">The sequence shown here is derived from an EMBL/GenBank/DDBJ whole genome shotgun (WGS) entry which is preliminary data.</text>
</comment>
<dbReference type="InterPro" id="IPR015943">
    <property type="entry name" value="WD40/YVTN_repeat-like_dom_sf"/>
</dbReference>
<name>A0A8K0JUI3_9TREE</name>
<evidence type="ECO:0000256" key="9">
    <source>
        <dbReference type="ARBA" id="ARBA00022927"/>
    </source>
</evidence>
<keyword evidence="6" id="KW-0853">WD repeat</keyword>
<comment type="subcellular location">
    <subcellularLocation>
        <location evidence="2">Endosome membrane</location>
        <topology evidence="2">Peripheral membrane protein</topology>
    </subcellularLocation>
    <subcellularLocation>
        <location evidence="3">Preautophagosomal structure membrane</location>
        <topology evidence="3">Peripheral membrane protein</topology>
    </subcellularLocation>
    <subcellularLocation>
        <location evidence="1">Vacuole membrane</location>
        <topology evidence="1">Peripheral membrane protein</topology>
    </subcellularLocation>
</comment>
<keyword evidence="9" id="KW-0653">Protein transport</keyword>
<evidence type="ECO:0000256" key="5">
    <source>
        <dbReference type="ARBA" id="ARBA00022554"/>
    </source>
</evidence>
<dbReference type="SUPFAM" id="SSF50978">
    <property type="entry name" value="WD40 repeat-like"/>
    <property type="match status" value="1"/>
</dbReference>
<evidence type="ECO:0000256" key="8">
    <source>
        <dbReference type="ARBA" id="ARBA00022753"/>
    </source>
</evidence>
<keyword evidence="5" id="KW-0926">Vacuole</keyword>
<dbReference type="GO" id="GO:0034045">
    <property type="term" value="C:phagophore assembly site membrane"/>
    <property type="evidence" value="ECO:0007669"/>
    <property type="project" value="UniProtKB-SubCell"/>
</dbReference>
<keyword evidence="7" id="KW-0677">Repeat</keyword>
<evidence type="ECO:0000256" key="12">
    <source>
        <dbReference type="ARBA" id="ARBA00025740"/>
    </source>
</evidence>
<dbReference type="Pfam" id="PF21032">
    <property type="entry name" value="PROPPIN"/>
    <property type="match status" value="1"/>
</dbReference>
<keyword evidence="16" id="KW-1185">Reference proteome</keyword>
<dbReference type="GO" id="GO:0005774">
    <property type="term" value="C:vacuolar membrane"/>
    <property type="evidence" value="ECO:0007669"/>
    <property type="project" value="UniProtKB-SubCell"/>
</dbReference>
<evidence type="ECO:0000313" key="15">
    <source>
        <dbReference type="EMBL" id="KAG7563051.1"/>
    </source>
</evidence>
<keyword evidence="11" id="KW-0472">Membrane</keyword>
<evidence type="ECO:0000256" key="13">
    <source>
        <dbReference type="ARBA" id="ARBA00039247"/>
    </source>
</evidence>
<dbReference type="GO" id="GO:0010008">
    <property type="term" value="C:endosome membrane"/>
    <property type="evidence" value="ECO:0007669"/>
    <property type="project" value="UniProtKB-SubCell"/>
</dbReference>
<sequence>MPASKQHPDLLSCNFNQDFSCVSVGTKKGYSIINCDPYGKMYSKNEGATAIVEMLFCTSLVALVSAGDKPSASPRRLQIVNTKRQSTICELLFPTAILAVRMNRKRLVVVLELEIYIYDISTMKLLHTLDTGPNSSAICALSPSNDNSYLAYPAPIPTASSPLSNQPPAPSQSSSIGSILIFDTITLTAVNMIQAHKSPIAAMAINSQGTMLATASDKGTVIRVFSVPDAKKLGEYRRGSKSARVFSMNFNAVGSLLAVSSDTETVHVYNLLETTTKSGSGTRRAGDLSRTESHGGVKPHSPPASEAPSSPTLSATNSTGNGTGRPGGLADASAQSAGASFSRRSFHLGKNLVAGMGGYLPNRVTEVWEPRRDFAFCKLRGGAGGRSVVAMSPNSSHVLVITAEGLFQAYAIDLQQGGECALVREYPLITGDDGPNSMMD</sequence>
<keyword evidence="10" id="KW-0072">Autophagy</keyword>
<keyword evidence="8" id="KW-0967">Endosome</keyword>
<dbReference type="EMBL" id="JABELV010000021">
    <property type="protein sequence ID" value="KAG7563051.1"/>
    <property type="molecule type" value="Genomic_DNA"/>
</dbReference>
<organism evidence="15 16">
    <name type="scientific">Filobasidium floriforme</name>
    <dbReference type="NCBI Taxonomy" id="5210"/>
    <lineage>
        <taxon>Eukaryota</taxon>
        <taxon>Fungi</taxon>
        <taxon>Dikarya</taxon>
        <taxon>Basidiomycota</taxon>
        <taxon>Agaricomycotina</taxon>
        <taxon>Tremellomycetes</taxon>
        <taxon>Filobasidiales</taxon>
        <taxon>Filobasidiaceae</taxon>
        <taxon>Filobasidium</taxon>
    </lineage>
</organism>
<dbReference type="InterPro" id="IPR048720">
    <property type="entry name" value="PROPPIN"/>
</dbReference>
<protein>
    <recommendedName>
        <fullName evidence="13">Autophagy-related protein 18</fullName>
    </recommendedName>
</protein>
<dbReference type="OrthoDB" id="1667587at2759"/>
<feature type="compositionally biased region" description="Low complexity" evidence="14">
    <location>
        <begin position="303"/>
        <end position="315"/>
    </location>
</feature>
<dbReference type="PANTHER" id="PTHR11227">
    <property type="entry name" value="WD-REPEAT PROTEIN INTERACTING WITH PHOSPHOINOSIDES WIPI -RELATED"/>
    <property type="match status" value="1"/>
</dbReference>
<evidence type="ECO:0000256" key="4">
    <source>
        <dbReference type="ARBA" id="ARBA00022448"/>
    </source>
</evidence>
<evidence type="ECO:0000256" key="3">
    <source>
        <dbReference type="ARBA" id="ARBA00004623"/>
    </source>
</evidence>
<dbReference type="SMART" id="SM00320">
    <property type="entry name" value="WD40"/>
    <property type="match status" value="2"/>
</dbReference>
<accession>A0A8K0JUI3</accession>
<feature type="compositionally biased region" description="Basic and acidic residues" evidence="14">
    <location>
        <begin position="284"/>
        <end position="295"/>
    </location>
</feature>
<dbReference type="Proteomes" id="UP000812966">
    <property type="component" value="Unassembled WGS sequence"/>
</dbReference>
<dbReference type="GO" id="GO:0015031">
    <property type="term" value="P:protein transport"/>
    <property type="evidence" value="ECO:0007669"/>
    <property type="project" value="UniProtKB-KW"/>
</dbReference>